<keyword evidence="16" id="KW-1185">Reference proteome</keyword>
<dbReference type="GO" id="GO:0016705">
    <property type="term" value="F:oxidoreductase activity, acting on paired donors, with incorporation or reduction of molecular oxygen"/>
    <property type="evidence" value="ECO:0007669"/>
    <property type="project" value="InterPro"/>
</dbReference>
<organism evidence="15 16">
    <name type="scientific">Araneus ventricosus</name>
    <name type="common">Orbweaver spider</name>
    <name type="synonym">Epeira ventricosa</name>
    <dbReference type="NCBI Taxonomy" id="182803"/>
    <lineage>
        <taxon>Eukaryota</taxon>
        <taxon>Metazoa</taxon>
        <taxon>Ecdysozoa</taxon>
        <taxon>Arthropoda</taxon>
        <taxon>Chelicerata</taxon>
        <taxon>Arachnida</taxon>
        <taxon>Araneae</taxon>
        <taxon>Araneomorphae</taxon>
        <taxon>Entelegynae</taxon>
        <taxon>Araneoidea</taxon>
        <taxon>Araneidae</taxon>
        <taxon>Araneus</taxon>
    </lineage>
</organism>
<dbReference type="InterPro" id="IPR001128">
    <property type="entry name" value="Cyt_P450"/>
</dbReference>
<dbReference type="InterPro" id="IPR036396">
    <property type="entry name" value="Cyt_P450_sf"/>
</dbReference>
<dbReference type="Pfam" id="PF00067">
    <property type="entry name" value="p450"/>
    <property type="match status" value="1"/>
</dbReference>
<comment type="caution">
    <text evidence="15">The sequence shown here is derived from an EMBL/GenBank/DDBJ whole genome shotgun (WGS) entry which is preliminary data.</text>
</comment>
<evidence type="ECO:0000256" key="9">
    <source>
        <dbReference type="ARBA" id="ARBA00023002"/>
    </source>
</evidence>
<name>A0A4Y2KE42_ARAVE</name>
<evidence type="ECO:0000256" key="5">
    <source>
        <dbReference type="ARBA" id="ARBA00022617"/>
    </source>
</evidence>
<dbReference type="GO" id="GO:0020037">
    <property type="term" value="F:heme binding"/>
    <property type="evidence" value="ECO:0007669"/>
    <property type="project" value="InterPro"/>
</dbReference>
<dbReference type="SUPFAM" id="SSF48264">
    <property type="entry name" value="Cytochrome P450"/>
    <property type="match status" value="1"/>
</dbReference>
<evidence type="ECO:0000256" key="4">
    <source>
        <dbReference type="ARBA" id="ARBA00010617"/>
    </source>
</evidence>
<keyword evidence="12" id="KW-0472">Membrane</keyword>
<dbReference type="AlphaFoldDB" id="A0A4Y2KE42"/>
<dbReference type="EMBL" id="BGPR01004525">
    <property type="protein sequence ID" value="GBN00535.1"/>
    <property type="molecule type" value="Genomic_DNA"/>
</dbReference>
<dbReference type="Proteomes" id="UP000499080">
    <property type="component" value="Unassembled WGS sequence"/>
</dbReference>
<dbReference type="PANTHER" id="PTHR24292">
    <property type="entry name" value="CYTOCHROME P450"/>
    <property type="match status" value="1"/>
</dbReference>
<dbReference type="PRINTS" id="PR00463">
    <property type="entry name" value="EP450I"/>
</dbReference>
<evidence type="ECO:0000256" key="2">
    <source>
        <dbReference type="ARBA" id="ARBA00004174"/>
    </source>
</evidence>
<dbReference type="PRINTS" id="PR00385">
    <property type="entry name" value="P450"/>
</dbReference>
<keyword evidence="7" id="KW-0256">Endoplasmic reticulum</keyword>
<dbReference type="InterPro" id="IPR017972">
    <property type="entry name" value="Cyt_P450_CS"/>
</dbReference>
<dbReference type="OrthoDB" id="6410329at2759"/>
<keyword evidence="9 14" id="KW-0560">Oxidoreductase</keyword>
<sequence length="212" mass="23933">MNGITDEEILANSFIFLVAGFETTANALSFTIDLLIKHPDVQERLYQEIAEARNDEYDTVQSLQYLDQVIKESLRIYPPATLFTSRICNMDYQVGSITIHKGSAVVVPVWDIHHDPDLWPNPKKFDPDRFSPANKASLKSMAYMPFGLGKRNCIGNRFAISEVKIAIFRLLKEFKFETCEKTEDPLTLVCTTTVIGPANGIYLRAVPRSEAV</sequence>
<feature type="binding site" description="axial binding residue" evidence="13">
    <location>
        <position position="153"/>
    </location>
    <ligand>
        <name>heme</name>
        <dbReference type="ChEBI" id="CHEBI:30413"/>
    </ligand>
    <ligandPart>
        <name>Fe</name>
        <dbReference type="ChEBI" id="CHEBI:18248"/>
    </ligandPart>
</feature>
<dbReference type="GO" id="GO:0005789">
    <property type="term" value="C:endoplasmic reticulum membrane"/>
    <property type="evidence" value="ECO:0007669"/>
    <property type="project" value="UniProtKB-SubCell"/>
</dbReference>
<evidence type="ECO:0000313" key="16">
    <source>
        <dbReference type="Proteomes" id="UP000499080"/>
    </source>
</evidence>
<evidence type="ECO:0000256" key="3">
    <source>
        <dbReference type="ARBA" id="ARBA00004406"/>
    </source>
</evidence>
<evidence type="ECO:0000256" key="10">
    <source>
        <dbReference type="ARBA" id="ARBA00023004"/>
    </source>
</evidence>
<reference evidence="15 16" key="1">
    <citation type="journal article" date="2019" name="Sci. Rep.">
        <title>Orb-weaving spider Araneus ventricosus genome elucidates the spidroin gene catalogue.</title>
        <authorList>
            <person name="Kono N."/>
            <person name="Nakamura H."/>
            <person name="Ohtoshi R."/>
            <person name="Moran D.A.P."/>
            <person name="Shinohara A."/>
            <person name="Yoshida Y."/>
            <person name="Fujiwara M."/>
            <person name="Mori M."/>
            <person name="Tomita M."/>
            <person name="Arakawa K."/>
        </authorList>
    </citation>
    <scope>NUCLEOTIDE SEQUENCE [LARGE SCALE GENOMIC DNA]</scope>
</reference>
<keyword evidence="11 14" id="KW-0503">Monooxygenase</keyword>
<comment type="subcellular location">
    <subcellularLocation>
        <location evidence="3">Endoplasmic reticulum membrane</location>
        <topology evidence="3">Peripheral membrane protein</topology>
    </subcellularLocation>
    <subcellularLocation>
        <location evidence="2">Microsome membrane</location>
        <topology evidence="2">Peripheral membrane protein</topology>
    </subcellularLocation>
</comment>
<proteinExistence type="inferred from homology"/>
<keyword evidence="5 13" id="KW-0349">Heme</keyword>
<evidence type="ECO:0000256" key="13">
    <source>
        <dbReference type="PIRSR" id="PIRSR602401-1"/>
    </source>
</evidence>
<accession>A0A4Y2KE42</accession>
<dbReference type="PROSITE" id="PS00086">
    <property type="entry name" value="CYTOCHROME_P450"/>
    <property type="match status" value="1"/>
</dbReference>
<keyword evidence="10 13" id="KW-0408">Iron</keyword>
<protein>
    <submittedName>
        <fullName evidence="15">Cytochrome P450 3A24</fullName>
    </submittedName>
</protein>
<evidence type="ECO:0000256" key="11">
    <source>
        <dbReference type="ARBA" id="ARBA00023033"/>
    </source>
</evidence>
<evidence type="ECO:0000313" key="15">
    <source>
        <dbReference type="EMBL" id="GBN00535.1"/>
    </source>
</evidence>
<comment type="cofactor">
    <cofactor evidence="1 13">
        <name>heme</name>
        <dbReference type="ChEBI" id="CHEBI:30413"/>
    </cofactor>
</comment>
<evidence type="ECO:0000256" key="14">
    <source>
        <dbReference type="RuleBase" id="RU000461"/>
    </source>
</evidence>
<dbReference type="PANTHER" id="PTHR24292:SF102">
    <property type="entry name" value="CYTOCHROME P450 FAMILY-RELATED"/>
    <property type="match status" value="1"/>
</dbReference>
<evidence type="ECO:0000256" key="8">
    <source>
        <dbReference type="ARBA" id="ARBA00022848"/>
    </source>
</evidence>
<gene>
    <name evidence="15" type="primary">CYP3A24_6</name>
    <name evidence="15" type="ORF">AVEN_61445_1</name>
</gene>
<dbReference type="GO" id="GO:0004497">
    <property type="term" value="F:monooxygenase activity"/>
    <property type="evidence" value="ECO:0007669"/>
    <property type="project" value="UniProtKB-KW"/>
</dbReference>
<dbReference type="GO" id="GO:0005506">
    <property type="term" value="F:iron ion binding"/>
    <property type="evidence" value="ECO:0007669"/>
    <property type="project" value="InterPro"/>
</dbReference>
<comment type="similarity">
    <text evidence="4 14">Belongs to the cytochrome P450 family.</text>
</comment>
<dbReference type="InterPro" id="IPR002401">
    <property type="entry name" value="Cyt_P450_E_grp-I"/>
</dbReference>
<dbReference type="InterPro" id="IPR050476">
    <property type="entry name" value="Insect_CytP450_Detox"/>
</dbReference>
<evidence type="ECO:0000256" key="1">
    <source>
        <dbReference type="ARBA" id="ARBA00001971"/>
    </source>
</evidence>
<dbReference type="Gene3D" id="1.10.630.10">
    <property type="entry name" value="Cytochrome P450"/>
    <property type="match status" value="1"/>
</dbReference>
<evidence type="ECO:0000256" key="12">
    <source>
        <dbReference type="ARBA" id="ARBA00023136"/>
    </source>
</evidence>
<evidence type="ECO:0000256" key="7">
    <source>
        <dbReference type="ARBA" id="ARBA00022824"/>
    </source>
</evidence>
<keyword evidence="6 13" id="KW-0479">Metal-binding</keyword>
<keyword evidence="8" id="KW-0492">Microsome</keyword>
<evidence type="ECO:0000256" key="6">
    <source>
        <dbReference type="ARBA" id="ARBA00022723"/>
    </source>
</evidence>